<keyword evidence="3 5" id="KW-0732">Signal</keyword>
<evidence type="ECO:0000256" key="3">
    <source>
        <dbReference type="ARBA" id="ARBA00022729"/>
    </source>
</evidence>
<dbReference type="RefSeq" id="WP_119124218.1">
    <property type="nucleotide sequence ID" value="NZ_QXIW01000039.1"/>
</dbReference>
<dbReference type="Gene3D" id="3.40.50.2300">
    <property type="match status" value="2"/>
</dbReference>
<dbReference type="InterPro" id="IPR028082">
    <property type="entry name" value="Peripla_BP_I"/>
</dbReference>
<dbReference type="PANTHER" id="PTHR30483">
    <property type="entry name" value="LEUCINE-SPECIFIC-BINDING PROTEIN"/>
    <property type="match status" value="1"/>
</dbReference>
<organism evidence="8 9">
    <name type="scientific">Candidatus Cryosericum hinesii</name>
    <dbReference type="NCBI Taxonomy" id="2290915"/>
    <lineage>
        <taxon>Bacteria</taxon>
        <taxon>Pseudomonadati</taxon>
        <taxon>Caldisericota/Cryosericota group</taxon>
        <taxon>Candidatus Cryosericota</taxon>
        <taxon>Candidatus Cryosericia</taxon>
        <taxon>Candidatus Cryosericales</taxon>
        <taxon>Candidatus Cryosericaceae</taxon>
        <taxon>Candidatus Cryosericum</taxon>
    </lineage>
</organism>
<evidence type="ECO:0000256" key="2">
    <source>
        <dbReference type="ARBA" id="ARBA00022448"/>
    </source>
</evidence>
<dbReference type="EMBL" id="QXIX01000030">
    <property type="protein sequence ID" value="RIE14352.1"/>
    <property type="molecule type" value="Genomic_DNA"/>
</dbReference>
<dbReference type="Proteomes" id="UP000265724">
    <property type="component" value="Unassembled WGS sequence"/>
</dbReference>
<dbReference type="SUPFAM" id="SSF55383">
    <property type="entry name" value="Copper amine oxidase, domain N"/>
    <property type="match status" value="1"/>
</dbReference>
<dbReference type="InterPro" id="IPR028081">
    <property type="entry name" value="Leu-bd"/>
</dbReference>
<protein>
    <submittedName>
        <fullName evidence="8">Branched-chain amino acid ABC transporter substrate-binding protein</fullName>
    </submittedName>
</protein>
<dbReference type="Pfam" id="PF07833">
    <property type="entry name" value="Cu_amine_oxidN1"/>
    <property type="match status" value="1"/>
</dbReference>
<dbReference type="InterPro" id="IPR051010">
    <property type="entry name" value="BCAA_transport"/>
</dbReference>
<evidence type="ECO:0000256" key="5">
    <source>
        <dbReference type="SAM" id="SignalP"/>
    </source>
</evidence>
<proteinExistence type="inferred from homology"/>
<evidence type="ECO:0000259" key="7">
    <source>
        <dbReference type="Pfam" id="PF13458"/>
    </source>
</evidence>
<dbReference type="PRINTS" id="PR00337">
    <property type="entry name" value="LEUILEVALBP"/>
</dbReference>
<accession>A0ABX9MF32</accession>
<dbReference type="Pfam" id="PF13458">
    <property type="entry name" value="Peripla_BP_6"/>
    <property type="match status" value="1"/>
</dbReference>
<evidence type="ECO:0000256" key="1">
    <source>
        <dbReference type="ARBA" id="ARBA00010062"/>
    </source>
</evidence>
<dbReference type="SUPFAM" id="SSF53822">
    <property type="entry name" value="Periplasmic binding protein-like I"/>
    <property type="match status" value="1"/>
</dbReference>
<dbReference type="InterPro" id="IPR012854">
    <property type="entry name" value="Cu_amine_oxidase-like_N"/>
</dbReference>
<feature type="chain" id="PRO_5046445445" evidence="5">
    <location>
        <begin position="26"/>
        <end position="509"/>
    </location>
</feature>
<evidence type="ECO:0000313" key="8">
    <source>
        <dbReference type="EMBL" id="RIE14352.1"/>
    </source>
</evidence>
<evidence type="ECO:0000256" key="4">
    <source>
        <dbReference type="ARBA" id="ARBA00022970"/>
    </source>
</evidence>
<evidence type="ECO:0000259" key="6">
    <source>
        <dbReference type="Pfam" id="PF07833"/>
    </source>
</evidence>
<comment type="caution">
    <text evidence="8">The sequence shown here is derived from an EMBL/GenBank/DDBJ whole genome shotgun (WGS) entry which is preliminary data.</text>
</comment>
<reference evidence="8 9" key="1">
    <citation type="submission" date="2018-09" db="EMBL/GenBank/DDBJ databases">
        <title>Discovery and Ecogenomic Context for Candidatus Cryosericales, a Global Caldiserica Order Active in Thawing Permafrost.</title>
        <authorList>
            <person name="Martinez M.A."/>
            <person name="Woodcroft B.J."/>
            <person name="Ignacio Espinoza J.C."/>
            <person name="Zayed A."/>
            <person name="Singleton C.M."/>
            <person name="Boyd J."/>
            <person name="Li Y.-F."/>
            <person name="Purvine S."/>
            <person name="Maughan H."/>
            <person name="Hodgkins S.B."/>
            <person name="Anderson D."/>
            <person name="Sederholm M."/>
            <person name="Temperton B."/>
            <person name="Saleska S.R."/>
            <person name="Tyson G.W."/>
            <person name="Rich V.I."/>
        </authorList>
    </citation>
    <scope>NUCLEOTIDE SEQUENCE [LARGE SCALE GENOMIC DNA]</scope>
    <source>
        <strain evidence="8 9">SMC2</strain>
    </source>
</reference>
<feature type="signal peptide" evidence="5">
    <location>
        <begin position="1"/>
        <end position="25"/>
    </location>
</feature>
<sequence>MKKALVMLMVVALFAGVLGFTPVRAAEGAIVQITIGSTKATINSKAVVLDQPPLIESGRTLVPFRFIGEAIGAQIGWNPAKKSVSYVLGNKNIVLTIGSVTAIVNGVKTTLDVAPKILPTGRTVVPIRFISESIGAKVDWNATTRMVTVTVAAAKPSWSTPIKIVLSAPFTGSGSILGTYCKGGAQLAVDEINAAGGVNGAKLDLITYDDQANASTAATVVRRALDSDKAVAIFGPNMSAAVLGVHALAQQAKVPMLVGATSPSLRYDTTHNDYLFRLRADDGVKVAQQVKYIVEILKAKKPGIILGSDDYCTSALAVAKQAFEKYGIKIVDIESMKEGDKDVTAQVTKLKNAGIDVLVGLTHEPEAAVVMLKVRQLKLAVPIVGFSAWGVPAFTDLAGDAAIGVISVQGFNPADTDPTVKKFVDAYKAKWGMEPSDPAQCYYDGVYLLKKAIETAGSTDPVKIDEALKTVEYTGVQGLMKCDALHNFTNICYISQFNGKTWKVISKIP</sequence>
<comment type="similarity">
    <text evidence="1">Belongs to the leucine-binding protein family.</text>
</comment>
<dbReference type="Gene3D" id="3.30.457.10">
    <property type="entry name" value="Copper amine oxidase-like, N-terminal domain"/>
    <property type="match status" value="1"/>
</dbReference>
<name>A0ABX9MF32_9BACT</name>
<dbReference type="InterPro" id="IPR036582">
    <property type="entry name" value="Mao_N_sf"/>
</dbReference>
<gene>
    <name evidence="8" type="ORF">SMC2_03135</name>
</gene>
<feature type="domain" description="Leucine-binding protein" evidence="7">
    <location>
        <begin position="161"/>
        <end position="496"/>
    </location>
</feature>
<keyword evidence="9" id="KW-1185">Reference proteome</keyword>
<keyword evidence="4" id="KW-0029">Amino-acid transport</keyword>
<dbReference type="PANTHER" id="PTHR30483:SF6">
    <property type="entry name" value="PERIPLASMIC BINDING PROTEIN OF ABC TRANSPORTER FOR NATURAL AMINO ACIDS"/>
    <property type="match status" value="1"/>
</dbReference>
<keyword evidence="2" id="KW-0813">Transport</keyword>
<feature type="domain" description="Copper amine oxidase-like N-terminal" evidence="6">
    <location>
        <begin position="42"/>
        <end position="148"/>
    </location>
</feature>
<dbReference type="InterPro" id="IPR000709">
    <property type="entry name" value="Leu_Ile_Val-bd"/>
</dbReference>
<evidence type="ECO:0000313" key="9">
    <source>
        <dbReference type="Proteomes" id="UP000265724"/>
    </source>
</evidence>